<dbReference type="GO" id="GO:0000107">
    <property type="term" value="F:imidazoleglycerol-phosphate synthase activity"/>
    <property type="evidence" value="ECO:0007669"/>
    <property type="project" value="TreeGrafter"/>
</dbReference>
<dbReference type="SUPFAM" id="SSF51395">
    <property type="entry name" value="FMN-linked oxidoreductases"/>
    <property type="match status" value="1"/>
</dbReference>
<dbReference type="EMBL" id="DRQG01000047">
    <property type="protein sequence ID" value="HGY55076.1"/>
    <property type="molecule type" value="Genomic_DNA"/>
</dbReference>
<evidence type="ECO:0000256" key="1">
    <source>
        <dbReference type="ARBA" id="ARBA00012676"/>
    </source>
</evidence>
<evidence type="ECO:0000256" key="3">
    <source>
        <dbReference type="ARBA" id="ARBA00022679"/>
    </source>
</evidence>
<keyword evidence="4" id="KW-0479">Metal-binding</keyword>
<dbReference type="GO" id="GO:0006650">
    <property type="term" value="P:glycerophospholipid metabolic process"/>
    <property type="evidence" value="ECO:0007669"/>
    <property type="project" value="InterPro"/>
</dbReference>
<comment type="catalytic activity">
    <reaction evidence="9">
        <text>sn-glycerol 1-phosphate + (2E,6E,10E)-geranylgeranyl diphosphate = sn-3-O-(geranylgeranyl)glycerol 1-phosphate + diphosphate</text>
        <dbReference type="Rhea" id="RHEA:23404"/>
        <dbReference type="ChEBI" id="CHEBI:33019"/>
        <dbReference type="ChEBI" id="CHEBI:57677"/>
        <dbReference type="ChEBI" id="CHEBI:57685"/>
        <dbReference type="ChEBI" id="CHEBI:58756"/>
        <dbReference type="EC" id="2.5.1.41"/>
    </reaction>
</comment>
<dbReference type="InterPro" id="IPR008205">
    <property type="entry name" value="GGGP_HepGP_synthase"/>
</dbReference>
<dbReference type="NCBIfam" id="NF003198">
    <property type="entry name" value="PRK04169.1-2"/>
    <property type="match status" value="1"/>
</dbReference>
<keyword evidence="5" id="KW-0460">Magnesium</keyword>
<dbReference type="PANTHER" id="PTHR21235:SF22">
    <property type="entry name" value="GERANYLGERANYLGLYCERYL PHOSPHATE SYNTHASE"/>
    <property type="match status" value="1"/>
</dbReference>
<dbReference type="InterPro" id="IPR050064">
    <property type="entry name" value="IGPS_HisA/HisF"/>
</dbReference>
<accession>A0A7V4TZ51</accession>
<dbReference type="InterPro" id="IPR038597">
    <property type="entry name" value="GGGP/HepGP_synthase_sf"/>
</dbReference>
<dbReference type="GO" id="GO:0005737">
    <property type="term" value="C:cytoplasm"/>
    <property type="evidence" value="ECO:0007669"/>
    <property type="project" value="InterPro"/>
</dbReference>
<dbReference type="GO" id="GO:0047294">
    <property type="term" value="F:phosphoglycerol geranylgeranyltransferase activity"/>
    <property type="evidence" value="ECO:0007669"/>
    <property type="project" value="UniProtKB-UniRule"/>
</dbReference>
<dbReference type="CDD" id="cd02812">
    <property type="entry name" value="PcrB_like"/>
    <property type="match status" value="1"/>
</dbReference>
<organism evidence="11">
    <name type="scientific">Caldithrix abyssi</name>
    <dbReference type="NCBI Taxonomy" id="187145"/>
    <lineage>
        <taxon>Bacteria</taxon>
        <taxon>Pseudomonadati</taxon>
        <taxon>Calditrichota</taxon>
        <taxon>Calditrichia</taxon>
        <taxon>Calditrichales</taxon>
        <taxon>Calditrichaceae</taxon>
        <taxon>Caldithrix</taxon>
    </lineage>
</organism>
<evidence type="ECO:0000256" key="7">
    <source>
        <dbReference type="ARBA" id="ARBA00023209"/>
    </source>
</evidence>
<keyword evidence="8" id="KW-1208">Phospholipid metabolism</keyword>
<evidence type="ECO:0000256" key="9">
    <source>
        <dbReference type="ARBA" id="ARBA00047288"/>
    </source>
</evidence>
<keyword evidence="3" id="KW-0808">Transferase</keyword>
<evidence type="ECO:0000256" key="8">
    <source>
        <dbReference type="ARBA" id="ARBA00023264"/>
    </source>
</evidence>
<dbReference type="HAMAP" id="MF_00112">
    <property type="entry name" value="GGGP_HepGP_synthase"/>
    <property type="match status" value="1"/>
</dbReference>
<comment type="caution">
    <text evidence="11">The sequence shown here is derived from an EMBL/GenBank/DDBJ whole genome shotgun (WGS) entry which is preliminary data.</text>
</comment>
<dbReference type="NCBIfam" id="TIGR01769">
    <property type="entry name" value="GGGP"/>
    <property type="match status" value="1"/>
</dbReference>
<protein>
    <recommendedName>
        <fullName evidence="1 10">Phosphoglycerol geranylgeranyltransferase</fullName>
        <ecNumber evidence="1 10">2.5.1.41</ecNumber>
    </recommendedName>
</protein>
<gene>
    <name evidence="11" type="ORF">ENK44_05200</name>
</gene>
<dbReference type="Pfam" id="PF01884">
    <property type="entry name" value="PcrB"/>
    <property type="match status" value="1"/>
</dbReference>
<evidence type="ECO:0000256" key="4">
    <source>
        <dbReference type="ARBA" id="ARBA00022723"/>
    </source>
</evidence>
<reference evidence="11" key="1">
    <citation type="journal article" date="2020" name="mSystems">
        <title>Genome- and Community-Level Interaction Insights into Carbon Utilization and Element Cycling Functions of Hydrothermarchaeota in Hydrothermal Sediment.</title>
        <authorList>
            <person name="Zhou Z."/>
            <person name="Liu Y."/>
            <person name="Xu W."/>
            <person name="Pan J."/>
            <person name="Luo Z.H."/>
            <person name="Li M."/>
        </authorList>
    </citation>
    <scope>NUCLEOTIDE SEQUENCE [LARGE SCALE GENOMIC DNA]</scope>
    <source>
        <strain evidence="11">HyVt-577</strain>
    </source>
</reference>
<keyword evidence="6" id="KW-0443">Lipid metabolism</keyword>
<dbReference type="EC" id="2.5.1.41" evidence="1 10"/>
<evidence type="ECO:0000256" key="10">
    <source>
        <dbReference type="NCBIfam" id="TIGR01769"/>
    </source>
</evidence>
<dbReference type="GO" id="GO:0000287">
    <property type="term" value="F:magnesium ion binding"/>
    <property type="evidence" value="ECO:0007669"/>
    <property type="project" value="InterPro"/>
</dbReference>
<sequence>MSVFEYLLEQKKRNGAGYFVLVDPDKTSLNALPGFVEAALDADVDAFLIGGSLLMTPNFDDYLKQFKKYSKDRPVIIFPGGVHQISAEADAILFLSLLSGRNPHHIIGSQVMAAPIIHRLGLEAISTAYLLVESGKATSAQFMSGTTPLPRHKTEIAVAHALAAKYLGFRLIYLEGGSGADHSVPDEMIYAISKTVDIPLIVGGGIRTPELAAQKVAAGASFVVTGNILEQQKDPALLKSFVSAIHQS</sequence>
<proteinExistence type="inferred from homology"/>
<dbReference type="InterPro" id="IPR010946">
    <property type="entry name" value="GGGP_synth"/>
</dbReference>
<dbReference type="AlphaFoldDB" id="A0A7V4TZ51"/>
<dbReference type="PANTHER" id="PTHR21235">
    <property type="entry name" value="IMIDAZOLE GLYCEROL PHOSPHATE SYNTHASE SUBUNIT HISF/H IGP SYNTHASE SUBUNIT HISF/H"/>
    <property type="match status" value="1"/>
</dbReference>
<dbReference type="GO" id="GO:0008654">
    <property type="term" value="P:phospholipid biosynthetic process"/>
    <property type="evidence" value="ECO:0007669"/>
    <property type="project" value="UniProtKB-KW"/>
</dbReference>
<keyword evidence="7" id="KW-0594">Phospholipid biosynthesis</keyword>
<name>A0A7V4TZ51_CALAY</name>
<dbReference type="Gene3D" id="3.20.20.390">
    <property type="entry name" value="FMN-linked oxidoreductases"/>
    <property type="match status" value="1"/>
</dbReference>
<evidence type="ECO:0000256" key="6">
    <source>
        <dbReference type="ARBA" id="ARBA00023098"/>
    </source>
</evidence>
<evidence type="ECO:0000256" key="2">
    <source>
        <dbReference type="ARBA" id="ARBA00022516"/>
    </source>
</evidence>
<keyword evidence="2" id="KW-0444">Lipid biosynthesis</keyword>
<dbReference type="Proteomes" id="UP000885779">
    <property type="component" value="Unassembled WGS sequence"/>
</dbReference>
<evidence type="ECO:0000256" key="5">
    <source>
        <dbReference type="ARBA" id="ARBA00022842"/>
    </source>
</evidence>
<dbReference type="NCBIfam" id="TIGR01768">
    <property type="entry name" value="GGGP-family"/>
    <property type="match status" value="1"/>
</dbReference>
<evidence type="ECO:0000313" key="11">
    <source>
        <dbReference type="EMBL" id="HGY55076.1"/>
    </source>
</evidence>